<evidence type="ECO:0000256" key="3">
    <source>
        <dbReference type="ARBA" id="ARBA00023125"/>
    </source>
</evidence>
<sequence>MLDSHYPVKNSINNFSKEVIKWDSSENISKQEIIFAMNELFKKDYSENTKVALVADIKNFIVWYEEKNWENINLRRIVEKDIIDFKNDVQKKWKTVATINRNLVSVRLFLNEAIELGYLVKNPCNKVRQFKSVGLSPKSLEDKEIRKFLKEVELRWNLRDKTIIYLMLYSGLRVSEVVKLEIWDISIFERSWFVNIRSSKWGKTRKVPLSLSLREILGQYIKEYYENTGNLKSSYSWKIFYGQRWILTEIGVNKMIEKYSLYSQVKVTPHLLRHTFSYNYLEVNKSDIVWLSQILWHSSIETTAIYTQNRLEDLQERVEMVC</sequence>
<keyword evidence="4" id="KW-0233">DNA recombination</keyword>
<reference evidence="8" key="1">
    <citation type="journal article" date="2012" name="Science">
        <title>Fermentation, hydrogen, and sulfur metabolism in multiple uncultivated bacterial phyla.</title>
        <authorList>
            <person name="Wrighton K.C."/>
            <person name="Thomas B.C."/>
            <person name="Sharon I."/>
            <person name="Miller C.S."/>
            <person name="Castelle C.J."/>
            <person name="VerBerkmoes N.C."/>
            <person name="Wilkins M.J."/>
            <person name="Hettich R.L."/>
            <person name="Lipton M.S."/>
            <person name="Williams K.H."/>
            <person name="Long P.E."/>
            <person name="Banfield J.F."/>
        </authorList>
    </citation>
    <scope>NUCLEOTIDE SEQUENCE [LARGE SCALE GENOMIC DNA]</scope>
</reference>
<comment type="caution">
    <text evidence="8">The sequence shown here is derived from an EMBL/GenBank/DDBJ whole genome shotgun (WGS) entry which is preliminary data.</text>
</comment>
<dbReference type="InterPro" id="IPR013762">
    <property type="entry name" value="Integrase-like_cat_sf"/>
</dbReference>
<evidence type="ECO:0000256" key="1">
    <source>
        <dbReference type="ARBA" id="ARBA00008857"/>
    </source>
</evidence>
<evidence type="ECO:0000259" key="7">
    <source>
        <dbReference type="PROSITE" id="PS51900"/>
    </source>
</evidence>
<dbReference type="InterPro" id="IPR044068">
    <property type="entry name" value="CB"/>
</dbReference>
<name>K2AX85_9BACT</name>
<dbReference type="PANTHER" id="PTHR30349">
    <property type="entry name" value="PHAGE INTEGRASE-RELATED"/>
    <property type="match status" value="1"/>
</dbReference>
<feature type="domain" description="Tyr recombinase" evidence="6">
    <location>
        <begin position="135"/>
        <end position="319"/>
    </location>
</feature>
<accession>K2AX85</accession>
<feature type="domain" description="Core-binding (CB)" evidence="7">
    <location>
        <begin position="31"/>
        <end position="114"/>
    </location>
</feature>
<dbReference type="SUPFAM" id="SSF56349">
    <property type="entry name" value="DNA breaking-rejoining enzymes"/>
    <property type="match status" value="1"/>
</dbReference>
<dbReference type="InterPro" id="IPR050090">
    <property type="entry name" value="Tyrosine_recombinase_XerCD"/>
</dbReference>
<dbReference type="InterPro" id="IPR004107">
    <property type="entry name" value="Integrase_SAM-like_N"/>
</dbReference>
<dbReference type="AlphaFoldDB" id="K2AX85"/>
<keyword evidence="3 5" id="KW-0238">DNA-binding</keyword>
<dbReference type="GO" id="GO:0015074">
    <property type="term" value="P:DNA integration"/>
    <property type="evidence" value="ECO:0007669"/>
    <property type="project" value="UniProtKB-KW"/>
</dbReference>
<dbReference type="InterPro" id="IPR002104">
    <property type="entry name" value="Integrase_catalytic"/>
</dbReference>
<keyword evidence="2" id="KW-0229">DNA integration</keyword>
<evidence type="ECO:0000259" key="6">
    <source>
        <dbReference type="PROSITE" id="PS51898"/>
    </source>
</evidence>
<evidence type="ECO:0000256" key="2">
    <source>
        <dbReference type="ARBA" id="ARBA00022908"/>
    </source>
</evidence>
<evidence type="ECO:0000256" key="4">
    <source>
        <dbReference type="ARBA" id="ARBA00023172"/>
    </source>
</evidence>
<gene>
    <name evidence="8" type="ORF">ACD_49C00049G0015</name>
</gene>
<dbReference type="Gene3D" id="1.10.443.10">
    <property type="entry name" value="Intergrase catalytic core"/>
    <property type="match status" value="1"/>
</dbReference>
<protein>
    <submittedName>
        <fullName evidence="8">Phage integrase family protein</fullName>
    </submittedName>
</protein>
<evidence type="ECO:0000313" key="8">
    <source>
        <dbReference type="EMBL" id="EKD66382.1"/>
    </source>
</evidence>
<proteinExistence type="inferred from homology"/>
<dbReference type="InterPro" id="IPR011010">
    <property type="entry name" value="DNA_brk_join_enz"/>
</dbReference>
<dbReference type="InterPro" id="IPR010998">
    <property type="entry name" value="Integrase_recombinase_N"/>
</dbReference>
<dbReference type="Gene3D" id="1.10.150.130">
    <property type="match status" value="1"/>
</dbReference>
<dbReference type="PROSITE" id="PS51900">
    <property type="entry name" value="CB"/>
    <property type="match status" value="1"/>
</dbReference>
<dbReference type="Pfam" id="PF02899">
    <property type="entry name" value="Phage_int_SAM_1"/>
    <property type="match status" value="1"/>
</dbReference>
<dbReference type="GO" id="GO:0006310">
    <property type="term" value="P:DNA recombination"/>
    <property type="evidence" value="ECO:0007669"/>
    <property type="project" value="UniProtKB-KW"/>
</dbReference>
<evidence type="ECO:0000256" key="5">
    <source>
        <dbReference type="PROSITE-ProRule" id="PRU01248"/>
    </source>
</evidence>
<comment type="similarity">
    <text evidence="1">Belongs to the 'phage' integrase family.</text>
</comment>
<organism evidence="8">
    <name type="scientific">uncultured bacterium</name>
    <name type="common">gcode 4</name>
    <dbReference type="NCBI Taxonomy" id="1234023"/>
    <lineage>
        <taxon>Bacteria</taxon>
        <taxon>environmental samples</taxon>
    </lineage>
</organism>
<dbReference type="PANTHER" id="PTHR30349:SF41">
    <property type="entry name" value="INTEGRASE_RECOMBINASE PROTEIN MJ0367-RELATED"/>
    <property type="match status" value="1"/>
</dbReference>
<dbReference type="PROSITE" id="PS51898">
    <property type="entry name" value="TYR_RECOMBINASE"/>
    <property type="match status" value="1"/>
</dbReference>
<dbReference type="CDD" id="cd00397">
    <property type="entry name" value="DNA_BRE_C"/>
    <property type="match status" value="1"/>
</dbReference>
<dbReference type="EMBL" id="AMFJ01021635">
    <property type="protein sequence ID" value="EKD66382.1"/>
    <property type="molecule type" value="Genomic_DNA"/>
</dbReference>
<dbReference type="GO" id="GO:0003677">
    <property type="term" value="F:DNA binding"/>
    <property type="evidence" value="ECO:0007669"/>
    <property type="project" value="UniProtKB-UniRule"/>
</dbReference>
<dbReference type="Pfam" id="PF00589">
    <property type="entry name" value="Phage_integrase"/>
    <property type="match status" value="1"/>
</dbReference>